<gene>
    <name evidence="2" type="ORF">GHT09_007578</name>
    <name evidence="3" type="ORF">MONAX_5E002834</name>
</gene>
<dbReference type="AlphaFoldDB" id="A0A5E4A3P8"/>
<dbReference type="Proteomes" id="UP000335636">
    <property type="component" value="Unassembled WGS sequence"/>
</dbReference>
<dbReference type="Proteomes" id="UP000662637">
    <property type="component" value="Unassembled WGS sequence"/>
</dbReference>
<dbReference type="EMBL" id="CABDUW010000003">
    <property type="protein sequence ID" value="VTJ51342.1"/>
    <property type="molecule type" value="Genomic_DNA"/>
</dbReference>
<evidence type="ECO:0000313" key="4">
    <source>
        <dbReference type="Proteomes" id="UP000335636"/>
    </source>
</evidence>
<reference evidence="2" key="2">
    <citation type="submission" date="2020-08" db="EMBL/GenBank/DDBJ databases">
        <authorList>
            <person name="Shumante A."/>
            <person name="Zimin A.V."/>
            <person name="Puiu D."/>
            <person name="Salzberg S.L."/>
        </authorList>
    </citation>
    <scope>NUCLEOTIDE SEQUENCE</scope>
    <source>
        <strain evidence="2">WC2-LM</strain>
        <tissue evidence="2">Liver</tissue>
    </source>
</reference>
<evidence type="ECO:0000256" key="1">
    <source>
        <dbReference type="SAM" id="MobiDB-lite"/>
    </source>
</evidence>
<dbReference type="EMBL" id="WJEC01008052">
    <property type="protein sequence ID" value="KAF7464254.1"/>
    <property type="molecule type" value="Genomic_DNA"/>
</dbReference>
<organism evidence="3 4">
    <name type="scientific">Marmota monax</name>
    <name type="common">Woodchuck</name>
    <dbReference type="NCBI Taxonomy" id="9995"/>
    <lineage>
        <taxon>Eukaryota</taxon>
        <taxon>Metazoa</taxon>
        <taxon>Chordata</taxon>
        <taxon>Craniata</taxon>
        <taxon>Vertebrata</taxon>
        <taxon>Euteleostomi</taxon>
        <taxon>Mammalia</taxon>
        <taxon>Eutheria</taxon>
        <taxon>Euarchontoglires</taxon>
        <taxon>Glires</taxon>
        <taxon>Rodentia</taxon>
        <taxon>Sciuromorpha</taxon>
        <taxon>Sciuridae</taxon>
        <taxon>Xerinae</taxon>
        <taxon>Marmotini</taxon>
        <taxon>Marmota</taxon>
    </lineage>
</organism>
<feature type="compositionally biased region" description="Polar residues" evidence="1">
    <location>
        <begin position="27"/>
        <end position="43"/>
    </location>
</feature>
<proteinExistence type="predicted"/>
<accession>A0A5E4A3P8</accession>
<protein>
    <submittedName>
        <fullName evidence="3">Uncharacterized protein</fullName>
    </submittedName>
</protein>
<sequence length="115" mass="12156">MADPSLSLLPGSAVGHGWSPGSCLAHGSSSGPQAPAEQSSQTFGKIRPWWPLAPGHRDKAWTQSSVDGRRPGAWPKPQDQLHVPTGSPPGKAFLPPGEESGVWDDPEDRSDALRC</sequence>
<name>A0A5E4A3P8_MARMO</name>
<keyword evidence="4" id="KW-1185">Reference proteome</keyword>
<reference evidence="3 4" key="1">
    <citation type="submission" date="2019-04" db="EMBL/GenBank/DDBJ databases">
        <authorList>
            <person name="Alioto T."/>
            <person name="Alioto T."/>
        </authorList>
    </citation>
    <scope>NUCLEOTIDE SEQUENCE [LARGE SCALE GENOMIC DNA]</scope>
</reference>
<feature type="region of interest" description="Disordered" evidence="1">
    <location>
        <begin position="1"/>
        <end position="115"/>
    </location>
</feature>
<evidence type="ECO:0000313" key="2">
    <source>
        <dbReference type="EMBL" id="KAF7464254.1"/>
    </source>
</evidence>
<evidence type="ECO:0000313" key="3">
    <source>
        <dbReference type="EMBL" id="VTJ51342.1"/>
    </source>
</evidence>